<accession>A0A8J7RLZ8</accession>
<dbReference type="RefSeq" id="WP_210511459.1">
    <property type="nucleotide sequence ID" value="NZ_JAFIDN010000005.1"/>
</dbReference>
<dbReference type="EMBL" id="JAFIDN010000005">
    <property type="protein sequence ID" value="MBP3192558.1"/>
    <property type="molecule type" value="Genomic_DNA"/>
</dbReference>
<dbReference type="Proteomes" id="UP000673975">
    <property type="component" value="Unassembled WGS sequence"/>
</dbReference>
<evidence type="ECO:0000313" key="1">
    <source>
        <dbReference type="EMBL" id="MBP3192558.1"/>
    </source>
</evidence>
<reference evidence="1" key="1">
    <citation type="submission" date="2021-02" db="EMBL/GenBank/DDBJ databases">
        <title>Natronogracilivirga saccharolytica gen. nov. sp. nov. a new anaerobic, haloalkiliphilic carbohydrate-fermenting bacterium from soda lake and proposing of Cyclonatronumiaceae fam. nov. in the phylum Balneolaeota.</title>
        <authorList>
            <person name="Zhilina T.N."/>
            <person name="Sorokin D.Y."/>
            <person name="Zavarzina D.G."/>
            <person name="Toshchakov S.V."/>
            <person name="Kublanov I.V."/>
        </authorList>
    </citation>
    <scope>NUCLEOTIDE SEQUENCE</scope>
    <source>
        <strain evidence="1">Z-1702</strain>
    </source>
</reference>
<keyword evidence="2" id="KW-1185">Reference proteome</keyword>
<evidence type="ECO:0000313" key="2">
    <source>
        <dbReference type="Proteomes" id="UP000673975"/>
    </source>
</evidence>
<proteinExistence type="predicted"/>
<comment type="caution">
    <text evidence="1">The sequence shown here is derived from an EMBL/GenBank/DDBJ whole genome shotgun (WGS) entry which is preliminary data.</text>
</comment>
<sequence length="61" mass="7341">MSEVKMKMKKIIESQPENASYNDILRELAFVNMIERGIEDAREGRVISDEEMKRRMHSWQR</sequence>
<organism evidence="1 2">
    <name type="scientific">Natronogracilivirga saccharolytica</name>
    <dbReference type="NCBI Taxonomy" id="2812953"/>
    <lineage>
        <taxon>Bacteria</taxon>
        <taxon>Pseudomonadati</taxon>
        <taxon>Balneolota</taxon>
        <taxon>Balneolia</taxon>
        <taxon>Balneolales</taxon>
        <taxon>Cyclonatronaceae</taxon>
        <taxon>Natronogracilivirga</taxon>
    </lineage>
</organism>
<protein>
    <submittedName>
        <fullName evidence="1">Uncharacterized protein</fullName>
    </submittedName>
</protein>
<dbReference type="AlphaFoldDB" id="A0A8J7RLZ8"/>
<name>A0A8J7RLZ8_9BACT</name>
<gene>
    <name evidence="1" type="ORF">NATSA_07775</name>
</gene>